<proteinExistence type="predicted"/>
<dbReference type="EMBL" id="FLUN01000001">
    <property type="protein sequence ID" value="SBW08300.1"/>
    <property type="molecule type" value="Genomic_DNA"/>
</dbReference>
<accession>A0A212K9C9</accession>
<name>A0A212K9C9_9FIRM</name>
<organism evidence="1">
    <name type="scientific">uncultured Eubacteriales bacterium</name>
    <dbReference type="NCBI Taxonomy" id="172733"/>
    <lineage>
        <taxon>Bacteria</taxon>
        <taxon>Bacillati</taxon>
        <taxon>Bacillota</taxon>
        <taxon>Clostridia</taxon>
        <taxon>Eubacteriales</taxon>
        <taxon>environmental samples</taxon>
    </lineage>
</organism>
<dbReference type="AlphaFoldDB" id="A0A212K9C9"/>
<gene>
    <name evidence="1" type="ORF">KL86CLO1_12432</name>
</gene>
<sequence>MLIINSVIYFECYYIIVPLLIKVNQHYVQKGRTAKINFLRRALFNLGQIQLCAYSSSNAPV</sequence>
<protein>
    <submittedName>
        <fullName evidence="1">Uncharacterized protein</fullName>
    </submittedName>
</protein>
<reference evidence="1" key="1">
    <citation type="submission" date="2016-04" db="EMBL/GenBank/DDBJ databases">
        <authorList>
            <person name="Evans L.H."/>
            <person name="Alamgir A."/>
            <person name="Owens N."/>
            <person name="Weber N.D."/>
            <person name="Virtaneva K."/>
            <person name="Barbian K."/>
            <person name="Babar A."/>
            <person name="Rosenke K."/>
        </authorList>
    </citation>
    <scope>NUCLEOTIDE SEQUENCE</scope>
    <source>
        <strain evidence="1">86</strain>
    </source>
</reference>
<evidence type="ECO:0000313" key="1">
    <source>
        <dbReference type="EMBL" id="SBW08300.1"/>
    </source>
</evidence>